<dbReference type="GeneID" id="25905296"/>
<name>A0A0L0G1E9_9EUKA</name>
<evidence type="ECO:0000256" key="1">
    <source>
        <dbReference type="SAM" id="MobiDB-lite"/>
    </source>
</evidence>
<sequence>MKRTASFGEYDSTRGSTREATPELTEYGYLLHQQGSRPVKTICDSVHGQIPLTPEELQFIDTLQFQRLREIKQLANCYLVFPGAVHTRFEHSIGTSYLARLWTKKLQDYQPELGLDKRDIDCVAIAGLVHDLGHGPFSHLFDGPFMKAIRKQGGSQATDNWSHEDASEMMFDYLIDQNGIDFSNTDRSFVKSLVQGKPVNCAGEDQEKVFLYDIVANKQNSIDVDKFDYFLRDAKNVGIKTDFDYQRLMDNSAVIGNRICFQEKMAFQVYDLYGVRFKLHKTVYKHRVGRAVEAMMVDAMLLAEPYLKFSEAIHSPERFQDLTDHTVLNDICRSKRPELEGARKLIQRMKIRDLYSIVHEFLVTEEQKPIVKENLTREAIAAAGEGSWNLKPGDIFIDEVTTNYAMNKKNPVDSVNFYSRWGAQNSFKIPKEQVSGLLPNTFEETYIKVYSCHKEKMYFVQQALQIVLKRLLPKESRVFRSAMTIPCKESPFIRRGQPPRTPSFSRMAPGSHPGLSTASKRRRSEKDVRSNSLLGRDLFSVKE</sequence>
<gene>
    <name evidence="3" type="ORF">SARC_04792</name>
</gene>
<proteinExistence type="predicted"/>
<dbReference type="EMBL" id="KQ241879">
    <property type="protein sequence ID" value="KNC82925.1"/>
    <property type="molecule type" value="Genomic_DNA"/>
</dbReference>
<dbReference type="Gene3D" id="1.10.3210.10">
    <property type="entry name" value="Hypothetical protein af1432"/>
    <property type="match status" value="1"/>
</dbReference>
<reference evidence="3 4" key="1">
    <citation type="submission" date="2011-02" db="EMBL/GenBank/DDBJ databases">
        <title>The Genome Sequence of Sphaeroforma arctica JP610.</title>
        <authorList>
            <consortium name="The Broad Institute Genome Sequencing Platform"/>
            <person name="Russ C."/>
            <person name="Cuomo C."/>
            <person name="Young S.K."/>
            <person name="Zeng Q."/>
            <person name="Gargeya S."/>
            <person name="Alvarado L."/>
            <person name="Berlin A."/>
            <person name="Chapman S.B."/>
            <person name="Chen Z."/>
            <person name="Freedman E."/>
            <person name="Gellesch M."/>
            <person name="Goldberg J."/>
            <person name="Griggs A."/>
            <person name="Gujja S."/>
            <person name="Heilman E."/>
            <person name="Heiman D."/>
            <person name="Howarth C."/>
            <person name="Mehta T."/>
            <person name="Neiman D."/>
            <person name="Pearson M."/>
            <person name="Roberts A."/>
            <person name="Saif S."/>
            <person name="Shea T."/>
            <person name="Shenoy N."/>
            <person name="Sisk P."/>
            <person name="Stolte C."/>
            <person name="Sykes S."/>
            <person name="White J."/>
            <person name="Yandava C."/>
            <person name="Burger G."/>
            <person name="Gray M.W."/>
            <person name="Holland P.W.H."/>
            <person name="King N."/>
            <person name="Lang F.B.F."/>
            <person name="Roger A.J."/>
            <person name="Ruiz-Trillo I."/>
            <person name="Haas B."/>
            <person name="Nusbaum C."/>
            <person name="Birren B."/>
        </authorList>
    </citation>
    <scope>NUCLEOTIDE SEQUENCE [LARGE SCALE GENOMIC DNA]</scope>
    <source>
        <strain evidence="3 4">JP610</strain>
    </source>
</reference>
<evidence type="ECO:0000313" key="3">
    <source>
        <dbReference type="EMBL" id="KNC82925.1"/>
    </source>
</evidence>
<dbReference type="GO" id="GO:0006203">
    <property type="term" value="P:dGTP catabolic process"/>
    <property type="evidence" value="ECO:0007669"/>
    <property type="project" value="TreeGrafter"/>
</dbReference>
<dbReference type="CDD" id="cd00077">
    <property type="entry name" value="HDc"/>
    <property type="match status" value="1"/>
</dbReference>
<dbReference type="RefSeq" id="XP_014156827.1">
    <property type="nucleotide sequence ID" value="XM_014301352.1"/>
</dbReference>
<dbReference type="OrthoDB" id="9991235at2759"/>
<evidence type="ECO:0000259" key="2">
    <source>
        <dbReference type="SMART" id="SM00471"/>
    </source>
</evidence>
<dbReference type="InterPro" id="IPR045509">
    <property type="entry name" value="HD_assoc_2"/>
</dbReference>
<dbReference type="eggNOG" id="KOG2681">
    <property type="taxonomic scope" value="Eukaryota"/>
</dbReference>
<dbReference type="SMART" id="SM00471">
    <property type="entry name" value="HDc"/>
    <property type="match status" value="1"/>
</dbReference>
<protein>
    <recommendedName>
        <fullName evidence="2">HD/PDEase domain-containing protein</fullName>
    </recommendedName>
</protein>
<dbReference type="GO" id="GO:0005634">
    <property type="term" value="C:nucleus"/>
    <property type="evidence" value="ECO:0007669"/>
    <property type="project" value="TreeGrafter"/>
</dbReference>
<organism evidence="3 4">
    <name type="scientific">Sphaeroforma arctica JP610</name>
    <dbReference type="NCBI Taxonomy" id="667725"/>
    <lineage>
        <taxon>Eukaryota</taxon>
        <taxon>Ichthyosporea</taxon>
        <taxon>Ichthyophonida</taxon>
        <taxon>Sphaeroforma</taxon>
    </lineage>
</organism>
<dbReference type="Gene3D" id="3.30.70.2760">
    <property type="match status" value="1"/>
</dbReference>
<dbReference type="Pfam" id="PF01966">
    <property type="entry name" value="HD"/>
    <property type="match status" value="1"/>
</dbReference>
<dbReference type="STRING" id="667725.A0A0L0G1E9"/>
<dbReference type="AlphaFoldDB" id="A0A0L0G1E9"/>
<dbReference type="InterPro" id="IPR006674">
    <property type="entry name" value="HD_domain"/>
</dbReference>
<dbReference type="SUPFAM" id="SSF109604">
    <property type="entry name" value="HD-domain/PDEase-like"/>
    <property type="match status" value="1"/>
</dbReference>
<evidence type="ECO:0000313" key="4">
    <source>
        <dbReference type="Proteomes" id="UP000054560"/>
    </source>
</evidence>
<dbReference type="Proteomes" id="UP000054560">
    <property type="component" value="Unassembled WGS sequence"/>
</dbReference>
<dbReference type="PANTHER" id="PTHR11373:SF4">
    <property type="entry name" value="DEOXYNUCLEOSIDE TRIPHOSPHATE TRIPHOSPHOHYDROLASE SAMHD1"/>
    <property type="match status" value="1"/>
</dbReference>
<feature type="domain" description="HD/PDEase" evidence="2">
    <location>
        <begin position="84"/>
        <end position="239"/>
    </location>
</feature>
<dbReference type="GO" id="GO:0008832">
    <property type="term" value="F:dGTPase activity"/>
    <property type="evidence" value="ECO:0007669"/>
    <property type="project" value="TreeGrafter"/>
</dbReference>
<dbReference type="InterPro" id="IPR050135">
    <property type="entry name" value="dGTPase-like"/>
</dbReference>
<feature type="region of interest" description="Disordered" evidence="1">
    <location>
        <begin position="490"/>
        <end position="543"/>
    </location>
</feature>
<dbReference type="Pfam" id="PF19276">
    <property type="entry name" value="HD_assoc_2"/>
    <property type="match status" value="1"/>
</dbReference>
<dbReference type="PANTHER" id="PTHR11373">
    <property type="entry name" value="DEOXYNUCLEOSIDE TRIPHOSPHATE TRIPHOSPHOHYDROLASE"/>
    <property type="match status" value="1"/>
</dbReference>
<feature type="region of interest" description="Disordered" evidence="1">
    <location>
        <begin position="1"/>
        <end position="20"/>
    </location>
</feature>
<accession>A0A0L0G1E9</accession>
<keyword evidence="4" id="KW-1185">Reference proteome</keyword>
<dbReference type="InterPro" id="IPR003607">
    <property type="entry name" value="HD/PDEase_dom"/>
</dbReference>